<protein>
    <submittedName>
        <fullName evidence="4">Uncharacterized protein LOC102802455</fullName>
    </submittedName>
</protein>
<accession>A0ABM0LYY0</accession>
<feature type="compositionally biased region" description="Basic and acidic residues" evidence="1">
    <location>
        <begin position="113"/>
        <end position="129"/>
    </location>
</feature>
<dbReference type="InterPro" id="IPR040676">
    <property type="entry name" value="DUF5641"/>
</dbReference>
<evidence type="ECO:0000313" key="3">
    <source>
        <dbReference type="Proteomes" id="UP000694865"/>
    </source>
</evidence>
<keyword evidence="3" id="KW-1185">Reference proteome</keyword>
<proteinExistence type="predicted"/>
<evidence type="ECO:0000256" key="1">
    <source>
        <dbReference type="SAM" id="MobiDB-lite"/>
    </source>
</evidence>
<evidence type="ECO:0000259" key="2">
    <source>
        <dbReference type="Pfam" id="PF18701"/>
    </source>
</evidence>
<organism evidence="3 4">
    <name type="scientific">Saccoglossus kowalevskii</name>
    <name type="common">Acorn worm</name>
    <dbReference type="NCBI Taxonomy" id="10224"/>
    <lineage>
        <taxon>Eukaryota</taxon>
        <taxon>Metazoa</taxon>
        <taxon>Hemichordata</taxon>
        <taxon>Enteropneusta</taxon>
        <taxon>Harrimaniidae</taxon>
        <taxon>Saccoglossus</taxon>
    </lineage>
</organism>
<dbReference type="RefSeq" id="XP_006812971.1">
    <property type="nucleotide sequence ID" value="XM_006812908.1"/>
</dbReference>
<evidence type="ECO:0000313" key="4">
    <source>
        <dbReference type="RefSeq" id="XP_006812971.1"/>
    </source>
</evidence>
<dbReference type="Proteomes" id="UP000694865">
    <property type="component" value="Unplaced"/>
</dbReference>
<name>A0ABM0LYY0_SACKO</name>
<dbReference type="PANTHER" id="PTHR47331">
    <property type="entry name" value="PHD-TYPE DOMAIN-CONTAINING PROTEIN"/>
    <property type="match status" value="1"/>
</dbReference>
<dbReference type="Pfam" id="PF18701">
    <property type="entry name" value="DUF5641"/>
    <property type="match status" value="1"/>
</dbReference>
<dbReference type="GeneID" id="102802455"/>
<reference evidence="4" key="1">
    <citation type="submission" date="2025-08" db="UniProtKB">
        <authorList>
            <consortium name="RefSeq"/>
        </authorList>
    </citation>
    <scope>IDENTIFICATION</scope>
    <source>
        <tissue evidence="4">Testes</tissue>
    </source>
</reference>
<sequence>MSFWKRWSTEYLTALRERHQTTISGVRDNIIQVGDVVLVHNDIDKRVRWKLATVIKLVYGNDGLVRSAEIKTSSGMTNRPIHKLYPLEVKTPTPSDEESPPRDTEPLSLSHGGENRDDTTQQSDTDARHSRPKRRAATAARHFIQDRLKDL</sequence>
<feature type="domain" description="DUF5641" evidence="2">
    <location>
        <begin position="2"/>
        <end position="87"/>
    </location>
</feature>
<gene>
    <name evidence="4" type="primary">LOC102802455</name>
</gene>
<feature type="region of interest" description="Disordered" evidence="1">
    <location>
        <begin position="72"/>
        <end position="151"/>
    </location>
</feature>